<feature type="region of interest" description="Disordered" evidence="1">
    <location>
        <begin position="258"/>
        <end position="286"/>
    </location>
</feature>
<evidence type="ECO:0008006" key="4">
    <source>
        <dbReference type="Google" id="ProtNLM"/>
    </source>
</evidence>
<accession>A0A848LXI0</accession>
<name>A0A848LXI0_9BACT</name>
<feature type="non-terminal residue" evidence="2">
    <location>
        <position position="1"/>
    </location>
</feature>
<dbReference type="SUPFAM" id="SSF48452">
    <property type="entry name" value="TPR-like"/>
    <property type="match status" value="1"/>
</dbReference>
<dbReference type="EMBL" id="JABBJJ010000487">
    <property type="protein sequence ID" value="NMO22868.1"/>
    <property type="molecule type" value="Genomic_DNA"/>
</dbReference>
<evidence type="ECO:0000313" key="2">
    <source>
        <dbReference type="EMBL" id="NMO22868.1"/>
    </source>
</evidence>
<evidence type="ECO:0000256" key="1">
    <source>
        <dbReference type="SAM" id="MobiDB-lite"/>
    </source>
</evidence>
<dbReference type="RefSeq" id="WP_281404549.1">
    <property type="nucleotide sequence ID" value="NZ_JABBJJ010000487.1"/>
</dbReference>
<evidence type="ECO:0000313" key="3">
    <source>
        <dbReference type="Proteomes" id="UP000518300"/>
    </source>
</evidence>
<sequence length="399" mass="42615">PEPQPITPPMRTSAVPAAPRKPSGAEPAAPDTATWPVDTFQLDARRHLFRISSGLATLGTLEPDVEWRIAETTPLGAQERNQPMPTLFYRLTGGGVAADAAVGIVSRKQESLRGASGLMLFTVGAPTSVDNLPERYVTLTNGKTGHTRRLTVHPEWMTAGVERAFLLTGLEPEETYRLTVEPVGEGAFLLGRARGPSLAVACVQQVTEDDPSGLSPARAGRFLLTPDAEVRLNGMRGLHCGFVDDDASDNEGAVRVRVERSRSHTADRPAAASRTATAKASLATRGQASKVAPTAAVVPAQEAAPGEEATQEGTAANAYARGQALFRAKQYAHALARARDCLKLAPEHANCLLLAGSASARLDRFEDGAKYYQRFLEVAPADHPQASMVIRLLQEYEGK</sequence>
<dbReference type="AlphaFoldDB" id="A0A848LXI0"/>
<dbReference type="InterPro" id="IPR011990">
    <property type="entry name" value="TPR-like_helical_dom_sf"/>
</dbReference>
<comment type="caution">
    <text evidence="2">The sequence shown here is derived from an EMBL/GenBank/DDBJ whole genome shotgun (WGS) entry which is preliminary data.</text>
</comment>
<feature type="compositionally biased region" description="Basic and acidic residues" evidence="1">
    <location>
        <begin position="258"/>
        <end position="267"/>
    </location>
</feature>
<protein>
    <recommendedName>
        <fullName evidence="4">Tetratricopeptide repeat protein</fullName>
    </recommendedName>
</protein>
<feature type="compositionally biased region" description="Low complexity" evidence="1">
    <location>
        <begin position="268"/>
        <end position="285"/>
    </location>
</feature>
<reference evidence="2 3" key="1">
    <citation type="submission" date="2020-04" db="EMBL/GenBank/DDBJ databases">
        <title>Draft genome of Pyxidicoccus fallax type strain.</title>
        <authorList>
            <person name="Whitworth D.E."/>
        </authorList>
    </citation>
    <scope>NUCLEOTIDE SEQUENCE [LARGE SCALE GENOMIC DNA]</scope>
    <source>
        <strain evidence="2 3">DSM 14698</strain>
    </source>
</reference>
<proteinExistence type="predicted"/>
<feature type="region of interest" description="Disordered" evidence="1">
    <location>
        <begin position="1"/>
        <end position="33"/>
    </location>
</feature>
<gene>
    <name evidence="2" type="ORF">HG543_49625</name>
</gene>
<organism evidence="2 3">
    <name type="scientific">Pyxidicoccus fallax</name>
    <dbReference type="NCBI Taxonomy" id="394095"/>
    <lineage>
        <taxon>Bacteria</taxon>
        <taxon>Pseudomonadati</taxon>
        <taxon>Myxococcota</taxon>
        <taxon>Myxococcia</taxon>
        <taxon>Myxococcales</taxon>
        <taxon>Cystobacterineae</taxon>
        <taxon>Myxococcaceae</taxon>
        <taxon>Pyxidicoccus</taxon>
    </lineage>
</organism>
<dbReference type="Gene3D" id="1.25.40.10">
    <property type="entry name" value="Tetratricopeptide repeat domain"/>
    <property type="match status" value="1"/>
</dbReference>
<keyword evidence="3" id="KW-1185">Reference proteome</keyword>
<dbReference type="Pfam" id="PF12895">
    <property type="entry name" value="ANAPC3"/>
    <property type="match status" value="1"/>
</dbReference>
<dbReference type="Proteomes" id="UP000518300">
    <property type="component" value="Unassembled WGS sequence"/>
</dbReference>